<evidence type="ECO:0000313" key="2">
    <source>
        <dbReference type="Proteomes" id="UP000694397"/>
    </source>
</evidence>
<evidence type="ECO:0000313" key="1">
    <source>
        <dbReference type="Ensembl" id="ENSSFOP00015055115.1"/>
    </source>
</evidence>
<dbReference type="AlphaFoldDB" id="A0A8C9U0R3"/>
<dbReference type="Proteomes" id="UP000694397">
    <property type="component" value="Chromosome 9"/>
</dbReference>
<reference evidence="1 2" key="1">
    <citation type="submission" date="2019-04" db="EMBL/GenBank/DDBJ databases">
        <authorList>
            <consortium name="Wellcome Sanger Institute Data Sharing"/>
        </authorList>
    </citation>
    <scope>NUCLEOTIDE SEQUENCE [LARGE SCALE GENOMIC DNA]</scope>
</reference>
<proteinExistence type="predicted"/>
<organism evidence="1 2">
    <name type="scientific">Scleropages formosus</name>
    <name type="common">Asian bonytongue</name>
    <name type="synonym">Osteoglossum formosum</name>
    <dbReference type="NCBI Taxonomy" id="113540"/>
    <lineage>
        <taxon>Eukaryota</taxon>
        <taxon>Metazoa</taxon>
        <taxon>Chordata</taxon>
        <taxon>Craniata</taxon>
        <taxon>Vertebrata</taxon>
        <taxon>Euteleostomi</taxon>
        <taxon>Actinopterygii</taxon>
        <taxon>Neopterygii</taxon>
        <taxon>Teleostei</taxon>
        <taxon>Osteoglossocephala</taxon>
        <taxon>Osteoglossomorpha</taxon>
        <taxon>Osteoglossiformes</taxon>
        <taxon>Osteoglossidae</taxon>
        <taxon>Scleropages</taxon>
    </lineage>
</organism>
<reference evidence="1" key="3">
    <citation type="submission" date="2025-09" db="UniProtKB">
        <authorList>
            <consortium name="Ensembl"/>
        </authorList>
    </citation>
    <scope>IDENTIFICATION</scope>
</reference>
<protein>
    <submittedName>
        <fullName evidence="1">Uncharacterized protein</fullName>
    </submittedName>
</protein>
<reference evidence="1" key="2">
    <citation type="submission" date="2025-08" db="UniProtKB">
        <authorList>
            <consortium name="Ensembl"/>
        </authorList>
    </citation>
    <scope>IDENTIFICATION</scope>
</reference>
<name>A0A8C9U0R3_SCLFO</name>
<keyword evidence="2" id="KW-1185">Reference proteome</keyword>
<dbReference type="Ensembl" id="ENSSFOT00015077646.1">
    <property type="protein sequence ID" value="ENSSFOP00015055115.1"/>
    <property type="gene ID" value="ENSSFOG00015024564.1"/>
</dbReference>
<sequence length="116" mass="12732">FTEDQGRGHLCPAWGALQQSGVPSWVLHLPPYGANGFGWCVCVCACVRACIRITSLFSDVHVFSVISGGMWWNKGVLWASAHSTPPPLLLTQQDTPFKPEVIYTGHRTGHEQKLVS</sequence>
<accession>A0A8C9U0R3</accession>